<dbReference type="AlphaFoldDB" id="A0A4Q9LHN5"/>
<reference evidence="1 2" key="1">
    <citation type="submission" date="2017-12" db="EMBL/GenBank/DDBJ databases">
        <authorList>
            <person name="Pombert J.-F."/>
            <person name="Haag K.L."/>
            <person name="Ebert D."/>
        </authorList>
    </citation>
    <scope>NUCLEOTIDE SEQUENCE [LARGE SCALE GENOMIC DNA]</scope>
    <source>
        <strain evidence="1">IL-BN-2</strain>
    </source>
</reference>
<gene>
    <name evidence="1" type="ORF">CWI39_0290p0020</name>
</gene>
<evidence type="ECO:0000313" key="2">
    <source>
        <dbReference type="Proteomes" id="UP000293045"/>
    </source>
</evidence>
<evidence type="ECO:0000313" key="1">
    <source>
        <dbReference type="EMBL" id="TBU07649.1"/>
    </source>
</evidence>
<proteinExistence type="predicted"/>
<evidence type="ECO:0008006" key="3">
    <source>
        <dbReference type="Google" id="ProtNLM"/>
    </source>
</evidence>
<organism evidence="1 2">
    <name type="scientific">Hamiltosporidium magnivora</name>
    <dbReference type="NCBI Taxonomy" id="148818"/>
    <lineage>
        <taxon>Eukaryota</taxon>
        <taxon>Fungi</taxon>
        <taxon>Fungi incertae sedis</taxon>
        <taxon>Microsporidia</taxon>
        <taxon>Dubosqiidae</taxon>
        <taxon>Hamiltosporidium</taxon>
    </lineage>
</organism>
<protein>
    <recommendedName>
        <fullName evidence="3">SHSP domain-containing protein</fullName>
    </recommendedName>
</protein>
<dbReference type="Proteomes" id="UP000293045">
    <property type="component" value="Unassembled WGS sequence"/>
</dbReference>
<accession>A0A4Q9LHN5</accession>
<dbReference type="VEuPathDB" id="MicrosporidiaDB:CWI39_0290p0020"/>
<dbReference type="VEuPathDB" id="MicrosporidiaDB:CWI36_0259p0030"/>
<dbReference type="EMBL" id="PIXR01000290">
    <property type="protein sequence ID" value="TBU07649.1"/>
    <property type="molecule type" value="Genomic_DNA"/>
</dbReference>
<name>A0A4Q9LHN5_9MICR</name>
<sequence>MIEELESTEQPCVNKIINGDGYTYIIKIPNKIKKENIKVEYDKCSFKLKYKKTNRSDSEGAICSVKNEGTFYRKFDFEIKNPNIEYKDGEVYFKFSKGNELSYENKEDRKVHKLKF</sequence>
<comment type="caution">
    <text evidence="1">The sequence shown here is derived from an EMBL/GenBank/DDBJ whole genome shotgun (WGS) entry which is preliminary data.</text>
</comment>